<gene>
    <name evidence="1" type="ORF">GCM10010238_41480</name>
</gene>
<name>A0A918GNG1_STRGD</name>
<evidence type="ECO:0000313" key="2">
    <source>
        <dbReference type="Proteomes" id="UP000653493"/>
    </source>
</evidence>
<keyword evidence="2" id="KW-1185">Reference proteome</keyword>
<comment type="caution">
    <text evidence="1">The sequence shown here is derived from an EMBL/GenBank/DDBJ whole genome shotgun (WGS) entry which is preliminary data.</text>
</comment>
<evidence type="ECO:0000313" key="1">
    <source>
        <dbReference type="EMBL" id="GGS47534.1"/>
    </source>
</evidence>
<proteinExistence type="predicted"/>
<reference evidence="1" key="1">
    <citation type="journal article" date="2014" name="Int. J. Syst. Evol. Microbiol.">
        <title>Complete genome sequence of Corynebacterium casei LMG S-19264T (=DSM 44701T), isolated from a smear-ripened cheese.</title>
        <authorList>
            <consortium name="US DOE Joint Genome Institute (JGI-PGF)"/>
            <person name="Walter F."/>
            <person name="Albersmeier A."/>
            <person name="Kalinowski J."/>
            <person name="Ruckert C."/>
        </authorList>
    </citation>
    <scope>NUCLEOTIDE SEQUENCE</scope>
    <source>
        <strain evidence="1">JCM 4234</strain>
    </source>
</reference>
<dbReference type="AlphaFoldDB" id="A0A918GNG1"/>
<dbReference type="Proteomes" id="UP000653493">
    <property type="component" value="Unassembled WGS sequence"/>
</dbReference>
<protein>
    <submittedName>
        <fullName evidence="1">Uncharacterized protein</fullName>
    </submittedName>
</protein>
<dbReference type="EMBL" id="BMSL01000012">
    <property type="protein sequence ID" value="GGS47534.1"/>
    <property type="molecule type" value="Genomic_DNA"/>
</dbReference>
<sequence>MREQGDQMRHAAVATLARALRQREDFFTEWHDGTQDREALTRWGGHSEQH</sequence>
<organism evidence="1 2">
    <name type="scientific">Streptomyces griseoviridis</name>
    <dbReference type="NCBI Taxonomy" id="45398"/>
    <lineage>
        <taxon>Bacteria</taxon>
        <taxon>Bacillati</taxon>
        <taxon>Actinomycetota</taxon>
        <taxon>Actinomycetes</taxon>
        <taxon>Kitasatosporales</taxon>
        <taxon>Streptomycetaceae</taxon>
        <taxon>Streptomyces</taxon>
    </lineage>
</organism>
<reference evidence="1" key="2">
    <citation type="submission" date="2020-09" db="EMBL/GenBank/DDBJ databases">
        <authorList>
            <person name="Sun Q."/>
            <person name="Ohkuma M."/>
        </authorList>
    </citation>
    <scope>NUCLEOTIDE SEQUENCE</scope>
    <source>
        <strain evidence="1">JCM 4234</strain>
    </source>
</reference>
<accession>A0A918GNG1</accession>